<evidence type="ECO:0000256" key="12">
    <source>
        <dbReference type="ARBA" id="ARBA00023269"/>
    </source>
</evidence>
<dbReference type="FunFam" id="1.10.20.10:FF:000002">
    <property type="entry name" value="Histone H4"/>
    <property type="match status" value="1"/>
</dbReference>
<dbReference type="InterPro" id="IPR019809">
    <property type="entry name" value="Histone_H4_CS"/>
</dbReference>
<name>A0ABD1CWD3_CULPP</name>
<evidence type="ECO:0000256" key="9">
    <source>
        <dbReference type="ARBA" id="ARBA00022990"/>
    </source>
</evidence>
<dbReference type="Pfam" id="PF00472">
    <property type="entry name" value="RF-1"/>
    <property type="match status" value="1"/>
</dbReference>
<dbReference type="AlphaFoldDB" id="A0ABD1CWD3"/>
<dbReference type="GO" id="GO:0000786">
    <property type="term" value="C:nucleosome"/>
    <property type="evidence" value="ECO:0007669"/>
    <property type="project" value="UniProtKB-KW"/>
</dbReference>
<keyword evidence="8" id="KW-0488">Methylation</keyword>
<evidence type="ECO:0000259" key="15">
    <source>
        <dbReference type="SMART" id="SM00803"/>
    </source>
</evidence>
<dbReference type="PRINTS" id="PR00623">
    <property type="entry name" value="HISTONEH4"/>
</dbReference>
<keyword evidence="7 13" id="KW-0158">Chromosome</keyword>
<proteinExistence type="inferred from homology"/>
<dbReference type="InterPro" id="IPR004823">
    <property type="entry name" value="TAF_TATA-bd_Histone-like_dom"/>
</dbReference>
<feature type="domain" description="TATA box binding protein associated factor (TAF) histone-like fold" evidence="15">
    <location>
        <begin position="28"/>
        <end position="93"/>
    </location>
</feature>
<dbReference type="PANTHER" id="PTHR10484">
    <property type="entry name" value="HISTONE H4"/>
    <property type="match status" value="1"/>
</dbReference>
<comment type="function">
    <text evidence="1 13">Core component of nucleosome. Nucleosomes wrap and compact DNA into chromatin, limiting DNA accessibility to the cellular machineries which require DNA as a template. Histones thereby play a central role in transcription regulation, DNA repair, DNA replication and chromosomal stability. DNA accessibility is regulated via a complex set of post-translational modifications of histones, also called histone code, and nucleosome remodeling.</text>
</comment>
<organism evidence="16 17">
    <name type="scientific">Culex pipiens pipiens</name>
    <name type="common">Northern house mosquito</name>
    <dbReference type="NCBI Taxonomy" id="38569"/>
    <lineage>
        <taxon>Eukaryota</taxon>
        <taxon>Metazoa</taxon>
        <taxon>Ecdysozoa</taxon>
        <taxon>Arthropoda</taxon>
        <taxon>Hexapoda</taxon>
        <taxon>Insecta</taxon>
        <taxon>Pterygota</taxon>
        <taxon>Neoptera</taxon>
        <taxon>Endopterygota</taxon>
        <taxon>Diptera</taxon>
        <taxon>Nematocera</taxon>
        <taxon>Culicoidea</taxon>
        <taxon>Culicidae</taxon>
        <taxon>Culicinae</taxon>
        <taxon>Culicini</taxon>
        <taxon>Culex</taxon>
        <taxon>Culex</taxon>
    </lineage>
</organism>
<dbReference type="GO" id="GO:0005634">
    <property type="term" value="C:nucleus"/>
    <property type="evidence" value="ECO:0007669"/>
    <property type="project" value="UniProtKB-SubCell"/>
</dbReference>
<evidence type="ECO:0000256" key="7">
    <source>
        <dbReference type="ARBA" id="ARBA00022454"/>
    </source>
</evidence>
<comment type="subcellular location">
    <subcellularLocation>
        <location evidence="3">Chromosome</location>
    </subcellularLocation>
    <subcellularLocation>
        <location evidence="2">Nucleus</location>
    </subcellularLocation>
</comment>
<dbReference type="Gene3D" id="1.10.20.10">
    <property type="entry name" value="Histone, subunit A"/>
    <property type="match status" value="1"/>
</dbReference>
<dbReference type="InterPro" id="IPR009072">
    <property type="entry name" value="Histone-fold"/>
</dbReference>
<keyword evidence="10 13" id="KW-0238">DNA-binding</keyword>
<evidence type="ECO:0000256" key="2">
    <source>
        <dbReference type="ARBA" id="ARBA00004123"/>
    </source>
</evidence>
<dbReference type="InterPro" id="IPR035425">
    <property type="entry name" value="CENP-T/H4_C"/>
</dbReference>
<dbReference type="PROSITE" id="PS00047">
    <property type="entry name" value="HISTONE_H4"/>
    <property type="match status" value="1"/>
</dbReference>
<dbReference type="CDD" id="cd20272">
    <property type="entry name" value="Complex1_LYR_MIEF1-MP"/>
    <property type="match status" value="1"/>
</dbReference>
<comment type="similarity">
    <text evidence="5">Belongs to the prokaryotic/mitochondrial release factor family.</text>
</comment>
<sequence length="320" mass="37083">MTGRGKGGKGLGKGGAKRHRKVLRDNIQGITKPAIRRLARRGGVKRISGLIYEETRGVLKVFLENVIRDAVTYTEHAKRKTVTAMDVVYALKRQGRTLPSHFFVDILNISQQSNFDRADDFKMTVHSLTTRRLVLRLYRDLQRYGSQLQLTDKDYFRHRIRTEFTHNRDLIDPKEIEFAYKRGRTLLDRARSIFAITRFKTTIDVSKVPVLRDEDLEEAFVRGSGPGGQSVAKTNNKVVLTHKPTGIVIQCHSSRSLFKNREEARRLLILKLDELENGDQSVEAQRQKIEAKKHSEATRRKMKRQELKRSWKEREFGEQD</sequence>
<keyword evidence="17" id="KW-1185">Reference proteome</keyword>
<dbReference type="InterPro" id="IPR000352">
    <property type="entry name" value="Pep_chain_release_fac_I"/>
</dbReference>
<protein>
    <recommendedName>
        <fullName evidence="6 13">Histone H4</fullName>
    </recommendedName>
</protein>
<feature type="region of interest" description="Disordered" evidence="14">
    <location>
        <begin position="279"/>
        <end position="320"/>
    </location>
</feature>
<evidence type="ECO:0000256" key="3">
    <source>
        <dbReference type="ARBA" id="ARBA00004286"/>
    </source>
</evidence>
<feature type="compositionally biased region" description="Basic and acidic residues" evidence="14">
    <location>
        <begin position="285"/>
        <end position="320"/>
    </location>
</feature>
<dbReference type="InterPro" id="IPR045853">
    <property type="entry name" value="Pep_chain_release_fac_I_sf"/>
</dbReference>
<evidence type="ECO:0000256" key="6">
    <source>
        <dbReference type="ARBA" id="ARBA00020836"/>
    </source>
</evidence>
<dbReference type="Pfam" id="PF05347">
    <property type="entry name" value="Complex1_LYR"/>
    <property type="match status" value="1"/>
</dbReference>
<reference evidence="16 17" key="1">
    <citation type="submission" date="2024-05" db="EMBL/GenBank/DDBJ databases">
        <title>Culex pipiens pipiens assembly and annotation.</title>
        <authorList>
            <person name="Alout H."/>
            <person name="Durand T."/>
        </authorList>
    </citation>
    <scope>NUCLEOTIDE SEQUENCE [LARGE SCALE GENOMIC DNA]</scope>
    <source>
        <strain evidence="16">HA-2024</strain>
        <tissue evidence="16">Whole body</tissue>
    </source>
</reference>
<evidence type="ECO:0000256" key="1">
    <source>
        <dbReference type="ARBA" id="ARBA00002001"/>
    </source>
</evidence>
<evidence type="ECO:0000313" key="17">
    <source>
        <dbReference type="Proteomes" id="UP001562425"/>
    </source>
</evidence>
<dbReference type="SUPFAM" id="SSF75620">
    <property type="entry name" value="Release factor"/>
    <property type="match status" value="1"/>
</dbReference>
<keyword evidence="12 13" id="KW-0544">Nucleosome core</keyword>
<evidence type="ECO:0000256" key="11">
    <source>
        <dbReference type="ARBA" id="ARBA00023242"/>
    </source>
</evidence>
<dbReference type="InterPro" id="IPR045300">
    <property type="entry name" value="Complex1_LYR_MIEF1-MP"/>
</dbReference>
<dbReference type="EMBL" id="JBEHCU010009014">
    <property type="protein sequence ID" value="KAL1380668.1"/>
    <property type="molecule type" value="Genomic_DNA"/>
</dbReference>
<evidence type="ECO:0000256" key="13">
    <source>
        <dbReference type="RuleBase" id="RU000528"/>
    </source>
</evidence>
<keyword evidence="11 13" id="KW-0539">Nucleus</keyword>
<dbReference type="Gene3D" id="3.30.160.20">
    <property type="match status" value="1"/>
</dbReference>
<accession>A0ABD1CWD3</accession>
<dbReference type="GO" id="GO:0003677">
    <property type="term" value="F:DNA binding"/>
    <property type="evidence" value="ECO:0007669"/>
    <property type="project" value="UniProtKB-KW"/>
</dbReference>
<evidence type="ECO:0000256" key="4">
    <source>
        <dbReference type="ARBA" id="ARBA00006564"/>
    </source>
</evidence>
<dbReference type="SMART" id="SM00803">
    <property type="entry name" value="TAF"/>
    <property type="match status" value="1"/>
</dbReference>
<comment type="caution">
    <text evidence="16">The sequence shown here is derived from an EMBL/GenBank/DDBJ whole genome shotgun (WGS) entry which is preliminary data.</text>
</comment>
<comment type="similarity">
    <text evidence="4 13">Belongs to the histone H4 family.</text>
</comment>
<comment type="subunit">
    <text evidence="13">The nucleosome is a histone octamer containing two molecules each of H2A, H2B, H3 and H4 assembled in one H3-H4 heterotetramer and two H2A-H2B heterodimers. The octamer wraps approximately 147 bp of DNA.</text>
</comment>
<dbReference type="InterPro" id="IPR001951">
    <property type="entry name" value="Histone_H4"/>
</dbReference>
<dbReference type="CDD" id="cd22912">
    <property type="entry name" value="HFD_H4"/>
    <property type="match status" value="1"/>
</dbReference>
<evidence type="ECO:0000256" key="14">
    <source>
        <dbReference type="SAM" id="MobiDB-lite"/>
    </source>
</evidence>
<evidence type="ECO:0000256" key="10">
    <source>
        <dbReference type="ARBA" id="ARBA00023125"/>
    </source>
</evidence>
<dbReference type="SMART" id="SM00417">
    <property type="entry name" value="H4"/>
    <property type="match status" value="1"/>
</dbReference>
<dbReference type="InterPro" id="IPR008011">
    <property type="entry name" value="Complex1_LYR_dom"/>
</dbReference>
<evidence type="ECO:0000256" key="8">
    <source>
        <dbReference type="ARBA" id="ARBA00022481"/>
    </source>
</evidence>
<gene>
    <name evidence="16" type="ORF">pipiens_014026</name>
</gene>
<evidence type="ECO:0000313" key="16">
    <source>
        <dbReference type="EMBL" id="KAL1380668.1"/>
    </source>
</evidence>
<dbReference type="SUPFAM" id="SSF47113">
    <property type="entry name" value="Histone-fold"/>
    <property type="match status" value="1"/>
</dbReference>
<dbReference type="Proteomes" id="UP001562425">
    <property type="component" value="Unassembled WGS sequence"/>
</dbReference>
<keyword evidence="9" id="KW-0007">Acetylation</keyword>
<evidence type="ECO:0000256" key="5">
    <source>
        <dbReference type="ARBA" id="ARBA00010835"/>
    </source>
</evidence>
<dbReference type="Pfam" id="PF15511">
    <property type="entry name" value="CENP-T_C"/>
    <property type="match status" value="1"/>
</dbReference>